<sequence>MKSLFNPRRLSALALAGVLTVGATSALAQNTNPIRIGAVAPKTGALAGGAAVTFWPNVALWQEEVNSQGGLLMADGARRPIQIIEYDDRTDPSETIRSVQRLATNDRADFILAPYSTGLALAAAPLFDRLGYPMINVSAITDQTDTLVARYDGVFFTLGKTSPLAEGVAQLMAQLRAEGKAGSRVAMVNVGDAFGIELAQAARRVFEAEGFNLVYTTSYPPTIQDVSPIINSAMAANPDIFVAFSYPPDTFALTEQAQIQGMKVDAFYTAVATPFPSYAARFGDSINGVFGVGGVNPADPRFQAYAEAHQRVTNTHPDYWASAVTYASFEVLAQAIEGVGSVDRAAVTQYIKDNSFDTVMGEWTFENQQISDYWTVGQWQNGQFYGIGGTAPNMPGAAQPIASPDW</sequence>
<gene>
    <name evidence="5" type="ORF">NFC81_01600</name>
</gene>
<evidence type="ECO:0000256" key="1">
    <source>
        <dbReference type="ARBA" id="ARBA00010062"/>
    </source>
</evidence>
<protein>
    <submittedName>
        <fullName evidence="5">Amino acid ABC transporter substrate-binding protein</fullName>
    </submittedName>
</protein>
<dbReference type="InterPro" id="IPR028082">
    <property type="entry name" value="Peripla_BP_I"/>
</dbReference>
<name>A0AB38YGJ5_9GAMM</name>
<dbReference type="Pfam" id="PF13458">
    <property type="entry name" value="Peripla_BP_6"/>
    <property type="match status" value="1"/>
</dbReference>
<proteinExistence type="inferred from homology"/>
<accession>A0AB38YGJ5</accession>
<dbReference type="InterPro" id="IPR051010">
    <property type="entry name" value="BCAA_transport"/>
</dbReference>
<organism evidence="5">
    <name type="scientific">Salinispirillum sp. LH 10-3-1</name>
    <dbReference type="NCBI Taxonomy" id="2952525"/>
    <lineage>
        <taxon>Bacteria</taxon>
        <taxon>Pseudomonadati</taxon>
        <taxon>Pseudomonadota</taxon>
        <taxon>Gammaproteobacteria</taxon>
        <taxon>Oceanospirillales</taxon>
        <taxon>Saccharospirillaceae</taxon>
        <taxon>Salinispirillum</taxon>
    </lineage>
</organism>
<dbReference type="AlphaFoldDB" id="A0AB38YGJ5"/>
<dbReference type="CDD" id="cd06338">
    <property type="entry name" value="PBP1_ABC_ligand_binding-like"/>
    <property type="match status" value="1"/>
</dbReference>
<feature type="signal peptide" evidence="3">
    <location>
        <begin position="1"/>
        <end position="28"/>
    </location>
</feature>
<comment type="similarity">
    <text evidence="1">Belongs to the leucine-binding protein family.</text>
</comment>
<evidence type="ECO:0000259" key="4">
    <source>
        <dbReference type="Pfam" id="PF13458"/>
    </source>
</evidence>
<dbReference type="PANTHER" id="PTHR30483:SF6">
    <property type="entry name" value="PERIPLASMIC BINDING PROTEIN OF ABC TRANSPORTER FOR NATURAL AMINO ACIDS"/>
    <property type="match status" value="1"/>
</dbReference>
<dbReference type="InterPro" id="IPR028081">
    <property type="entry name" value="Leu-bd"/>
</dbReference>
<dbReference type="SUPFAM" id="SSF53822">
    <property type="entry name" value="Periplasmic binding protein-like I"/>
    <property type="match status" value="1"/>
</dbReference>
<feature type="chain" id="PRO_5044236384" evidence="3">
    <location>
        <begin position="29"/>
        <end position="406"/>
    </location>
</feature>
<keyword evidence="2 3" id="KW-0732">Signal</keyword>
<dbReference type="RefSeq" id="WP_304995789.1">
    <property type="nucleotide sequence ID" value="NZ_CP101717.1"/>
</dbReference>
<evidence type="ECO:0000313" key="5">
    <source>
        <dbReference type="EMBL" id="WLD58504.1"/>
    </source>
</evidence>
<evidence type="ECO:0000256" key="3">
    <source>
        <dbReference type="SAM" id="SignalP"/>
    </source>
</evidence>
<dbReference type="Gene3D" id="3.40.50.2300">
    <property type="match status" value="2"/>
</dbReference>
<dbReference type="EMBL" id="CP101717">
    <property type="protein sequence ID" value="WLD58504.1"/>
    <property type="molecule type" value="Genomic_DNA"/>
</dbReference>
<dbReference type="PANTHER" id="PTHR30483">
    <property type="entry name" value="LEUCINE-SPECIFIC-BINDING PROTEIN"/>
    <property type="match status" value="1"/>
</dbReference>
<feature type="domain" description="Leucine-binding protein" evidence="4">
    <location>
        <begin position="33"/>
        <end position="382"/>
    </location>
</feature>
<reference evidence="5" key="1">
    <citation type="submission" date="2022-07" db="EMBL/GenBank/DDBJ databases">
        <title>Complete genome sequence of Salinispirillum sp. LH10-3-1 capable of multiple carbohydrate inversion isolated from a soda lake.</title>
        <authorList>
            <person name="Liu J."/>
            <person name="Zhai Y."/>
            <person name="Zhang H."/>
            <person name="Yang H."/>
            <person name="Qu J."/>
            <person name="Li J."/>
        </authorList>
    </citation>
    <scope>NUCLEOTIDE SEQUENCE</scope>
    <source>
        <strain evidence="5">LH 10-3-1</strain>
    </source>
</reference>
<evidence type="ECO:0000256" key="2">
    <source>
        <dbReference type="ARBA" id="ARBA00022729"/>
    </source>
</evidence>